<proteinExistence type="predicted"/>
<sequence length="189" mass="23148">MNRCYLLLKLNQFQFNERRSQFQRNEIYNCWEEVQKVFKLSSHLQKKTKHLILSTIRISTFMQKQVSVYRNGIFFHLISSNYLEQSRIIQILKLEVRNLLVRVFLQFQQTSKCYNFMINNNPHFEHFQEFLNDYSFLYQKREFAQSNNFIKNSSSKTIKPRQEETTRLMNMNNNITTFVLRICLQHFFN</sequence>
<gene>
    <name evidence="1" type="ORF">POCTA_138.1.T0750001</name>
</gene>
<accession>A0A8S1VW44</accession>
<organism evidence="1 2">
    <name type="scientific">Paramecium octaurelia</name>
    <dbReference type="NCBI Taxonomy" id="43137"/>
    <lineage>
        <taxon>Eukaryota</taxon>
        <taxon>Sar</taxon>
        <taxon>Alveolata</taxon>
        <taxon>Ciliophora</taxon>
        <taxon>Intramacronucleata</taxon>
        <taxon>Oligohymenophorea</taxon>
        <taxon>Peniculida</taxon>
        <taxon>Parameciidae</taxon>
        <taxon>Paramecium</taxon>
    </lineage>
</organism>
<comment type="caution">
    <text evidence="1">The sequence shown here is derived from an EMBL/GenBank/DDBJ whole genome shotgun (WGS) entry which is preliminary data.</text>
</comment>
<evidence type="ECO:0000313" key="2">
    <source>
        <dbReference type="Proteomes" id="UP000683925"/>
    </source>
</evidence>
<reference evidence="1" key="1">
    <citation type="submission" date="2021-01" db="EMBL/GenBank/DDBJ databases">
        <authorList>
            <consortium name="Genoscope - CEA"/>
            <person name="William W."/>
        </authorList>
    </citation>
    <scope>NUCLEOTIDE SEQUENCE</scope>
</reference>
<evidence type="ECO:0000313" key="1">
    <source>
        <dbReference type="EMBL" id="CAD8180385.1"/>
    </source>
</evidence>
<keyword evidence="2" id="KW-1185">Reference proteome</keyword>
<protein>
    <submittedName>
        <fullName evidence="1">Uncharacterized protein</fullName>
    </submittedName>
</protein>
<dbReference type="Proteomes" id="UP000683925">
    <property type="component" value="Unassembled WGS sequence"/>
</dbReference>
<dbReference type="AlphaFoldDB" id="A0A8S1VW44"/>
<dbReference type="EMBL" id="CAJJDP010000074">
    <property type="protein sequence ID" value="CAD8180385.1"/>
    <property type="molecule type" value="Genomic_DNA"/>
</dbReference>
<name>A0A8S1VW44_PAROT</name>